<comment type="subcellular location">
    <subcellularLocation>
        <location evidence="9">Cell membrane</location>
        <topology evidence="9">Single-pass membrane protein</topology>
    </subcellularLocation>
    <subcellularLocation>
        <location evidence="1">Membrane</location>
    </subcellularLocation>
</comment>
<dbReference type="PANTHER" id="PTHR33910:SF1">
    <property type="entry name" value="PROTEIN TRANSLOCASE SUBUNIT SECE"/>
    <property type="match status" value="1"/>
</dbReference>
<evidence type="ECO:0000256" key="8">
    <source>
        <dbReference type="ARBA" id="ARBA00023136"/>
    </source>
</evidence>
<feature type="compositionally biased region" description="Polar residues" evidence="10">
    <location>
        <begin position="1"/>
        <end position="10"/>
    </location>
</feature>
<protein>
    <recommendedName>
        <fullName evidence="9">Protein translocase subunit SecE</fullName>
    </recommendedName>
</protein>
<dbReference type="InterPro" id="IPR001901">
    <property type="entry name" value="Translocase_SecE/Sec61-g"/>
</dbReference>
<name>A0A9D9DVT7_9FIRM</name>
<evidence type="ECO:0000313" key="11">
    <source>
        <dbReference type="EMBL" id="MBO8434508.1"/>
    </source>
</evidence>
<evidence type="ECO:0000313" key="12">
    <source>
        <dbReference type="Proteomes" id="UP000823611"/>
    </source>
</evidence>
<dbReference type="Gene3D" id="1.20.5.1030">
    <property type="entry name" value="Preprotein translocase secy subunit"/>
    <property type="match status" value="1"/>
</dbReference>
<comment type="function">
    <text evidence="9">Essential subunit of the Sec protein translocation channel SecYEG. Clamps together the 2 halves of SecY. May contact the channel plug during translocation.</text>
</comment>
<dbReference type="PANTHER" id="PTHR33910">
    <property type="entry name" value="PROTEIN TRANSLOCASE SUBUNIT SECE"/>
    <property type="match status" value="1"/>
</dbReference>
<reference evidence="11" key="2">
    <citation type="journal article" date="2021" name="PeerJ">
        <title>Extensive microbial diversity within the chicken gut microbiome revealed by metagenomics and culture.</title>
        <authorList>
            <person name="Gilroy R."/>
            <person name="Ravi A."/>
            <person name="Getino M."/>
            <person name="Pursley I."/>
            <person name="Horton D.L."/>
            <person name="Alikhan N.F."/>
            <person name="Baker D."/>
            <person name="Gharbi K."/>
            <person name="Hall N."/>
            <person name="Watson M."/>
            <person name="Adriaenssens E.M."/>
            <person name="Foster-Nyarko E."/>
            <person name="Jarju S."/>
            <person name="Secka A."/>
            <person name="Antonio M."/>
            <person name="Oren A."/>
            <person name="Chaudhuri R.R."/>
            <person name="La Ragione R."/>
            <person name="Hildebrand F."/>
            <person name="Pallen M.J."/>
        </authorList>
    </citation>
    <scope>NUCLEOTIDE SEQUENCE</scope>
    <source>
        <strain evidence="11">F6-4510</strain>
    </source>
</reference>
<keyword evidence="2 9" id="KW-0813">Transport</keyword>
<dbReference type="Pfam" id="PF00584">
    <property type="entry name" value="SecE"/>
    <property type="match status" value="1"/>
</dbReference>
<dbReference type="Proteomes" id="UP000823611">
    <property type="component" value="Unassembled WGS sequence"/>
</dbReference>
<dbReference type="AlphaFoldDB" id="A0A9D9DVT7"/>
<dbReference type="InterPro" id="IPR005807">
    <property type="entry name" value="SecE_bac"/>
</dbReference>
<organism evidence="11 12">
    <name type="scientific">Candidatus Fimicola merdigallinarum</name>
    <dbReference type="NCBI Taxonomy" id="2840819"/>
    <lineage>
        <taxon>Bacteria</taxon>
        <taxon>Bacillati</taxon>
        <taxon>Bacillota</taxon>
        <taxon>Clostridia</taxon>
        <taxon>Lachnospirales</taxon>
        <taxon>Lachnospiraceae</taxon>
        <taxon>Lachnospiraceae incertae sedis</taxon>
        <taxon>Candidatus Fimicola</taxon>
    </lineage>
</organism>
<keyword evidence="6 9" id="KW-1133">Transmembrane helix</keyword>
<dbReference type="GO" id="GO:0005886">
    <property type="term" value="C:plasma membrane"/>
    <property type="evidence" value="ECO:0007669"/>
    <property type="project" value="UniProtKB-SubCell"/>
</dbReference>
<dbReference type="GO" id="GO:0006605">
    <property type="term" value="P:protein targeting"/>
    <property type="evidence" value="ECO:0007669"/>
    <property type="project" value="UniProtKB-UniRule"/>
</dbReference>
<evidence type="ECO:0000256" key="6">
    <source>
        <dbReference type="ARBA" id="ARBA00022989"/>
    </source>
</evidence>
<dbReference type="HAMAP" id="MF_00422">
    <property type="entry name" value="SecE"/>
    <property type="match status" value="1"/>
</dbReference>
<evidence type="ECO:0000256" key="3">
    <source>
        <dbReference type="ARBA" id="ARBA00022475"/>
    </source>
</evidence>
<accession>A0A9D9DVT7</accession>
<evidence type="ECO:0000256" key="5">
    <source>
        <dbReference type="ARBA" id="ARBA00022927"/>
    </source>
</evidence>
<comment type="subunit">
    <text evidence="9">Component of the Sec protein translocase complex. Heterotrimer consisting of SecY, SecE and SecG subunits. The heterotrimers can form oligomers, although 1 heterotrimer is thought to be able to translocate proteins. Interacts with the ribosome. Interacts with SecDF, and other proteins may be involved. Interacts with SecA.</text>
</comment>
<dbReference type="GO" id="GO:0009306">
    <property type="term" value="P:protein secretion"/>
    <property type="evidence" value="ECO:0007669"/>
    <property type="project" value="UniProtKB-UniRule"/>
</dbReference>
<keyword evidence="7 9" id="KW-0811">Translocation</keyword>
<evidence type="ECO:0000256" key="10">
    <source>
        <dbReference type="SAM" id="MobiDB-lite"/>
    </source>
</evidence>
<gene>
    <name evidence="9 11" type="primary">secE</name>
    <name evidence="11" type="ORF">IAC55_04205</name>
</gene>
<evidence type="ECO:0000256" key="2">
    <source>
        <dbReference type="ARBA" id="ARBA00022448"/>
    </source>
</evidence>
<evidence type="ECO:0000256" key="7">
    <source>
        <dbReference type="ARBA" id="ARBA00023010"/>
    </source>
</evidence>
<comment type="similarity">
    <text evidence="9">Belongs to the SecE/SEC61-gamma family.</text>
</comment>
<keyword evidence="3 9" id="KW-1003">Cell membrane</keyword>
<reference evidence="11" key="1">
    <citation type="submission" date="2020-10" db="EMBL/GenBank/DDBJ databases">
        <authorList>
            <person name="Gilroy R."/>
        </authorList>
    </citation>
    <scope>NUCLEOTIDE SEQUENCE</scope>
    <source>
        <strain evidence="11">F6-4510</strain>
    </source>
</reference>
<feature type="region of interest" description="Disordered" evidence="10">
    <location>
        <begin position="1"/>
        <end position="34"/>
    </location>
</feature>
<dbReference type="NCBIfam" id="TIGR00964">
    <property type="entry name" value="secE_bact"/>
    <property type="match status" value="1"/>
</dbReference>
<dbReference type="InterPro" id="IPR038379">
    <property type="entry name" value="SecE_sf"/>
</dbReference>
<keyword evidence="5 9" id="KW-0653">Protein transport</keyword>
<keyword evidence="4 9" id="KW-0812">Transmembrane</keyword>
<dbReference type="GO" id="GO:0065002">
    <property type="term" value="P:intracellular protein transmembrane transport"/>
    <property type="evidence" value="ECO:0007669"/>
    <property type="project" value="UniProtKB-UniRule"/>
</dbReference>
<sequence length="93" mass="10354">MQKQNTTNPNEKNESKEKKSKAKKQSKKSDKPSFAETVADYKAEFKKIIWPNRSETVKNTITVIVTSLLMGAIIFCIDTVVAGGYNFILGLLG</sequence>
<keyword evidence="8 9" id="KW-0472">Membrane</keyword>
<feature type="transmembrane region" description="Helical" evidence="9">
    <location>
        <begin position="61"/>
        <end position="88"/>
    </location>
</feature>
<comment type="caution">
    <text evidence="11">The sequence shown here is derived from an EMBL/GenBank/DDBJ whole genome shotgun (WGS) entry which is preliminary data.</text>
</comment>
<proteinExistence type="inferred from homology"/>
<dbReference type="GO" id="GO:0008320">
    <property type="term" value="F:protein transmembrane transporter activity"/>
    <property type="evidence" value="ECO:0007669"/>
    <property type="project" value="UniProtKB-UniRule"/>
</dbReference>
<dbReference type="EMBL" id="JADIMX010000078">
    <property type="protein sequence ID" value="MBO8434508.1"/>
    <property type="molecule type" value="Genomic_DNA"/>
</dbReference>
<evidence type="ECO:0000256" key="1">
    <source>
        <dbReference type="ARBA" id="ARBA00004370"/>
    </source>
</evidence>
<evidence type="ECO:0000256" key="4">
    <source>
        <dbReference type="ARBA" id="ARBA00022692"/>
    </source>
</evidence>
<dbReference type="GO" id="GO:0043952">
    <property type="term" value="P:protein transport by the Sec complex"/>
    <property type="evidence" value="ECO:0007669"/>
    <property type="project" value="UniProtKB-UniRule"/>
</dbReference>
<evidence type="ECO:0000256" key="9">
    <source>
        <dbReference type="HAMAP-Rule" id="MF_00422"/>
    </source>
</evidence>